<evidence type="ECO:0000313" key="2">
    <source>
        <dbReference type="Proteomes" id="UP000515158"/>
    </source>
</evidence>
<keyword evidence="1" id="KW-0812">Transmembrane</keyword>
<name>A0A6P8Z3V5_THRPL</name>
<evidence type="ECO:0000256" key="1">
    <source>
        <dbReference type="SAM" id="Phobius"/>
    </source>
</evidence>
<dbReference type="Proteomes" id="UP000515158">
    <property type="component" value="Unplaced"/>
</dbReference>
<feature type="transmembrane region" description="Helical" evidence="1">
    <location>
        <begin position="44"/>
        <end position="64"/>
    </location>
</feature>
<evidence type="ECO:0000313" key="4">
    <source>
        <dbReference type="RefSeq" id="XP_034244750.1"/>
    </source>
</evidence>
<keyword evidence="1" id="KW-0472">Membrane</keyword>
<evidence type="ECO:0000313" key="3">
    <source>
        <dbReference type="RefSeq" id="XP_034244749.1"/>
    </source>
</evidence>
<feature type="transmembrane region" description="Helical" evidence="1">
    <location>
        <begin position="70"/>
        <end position="88"/>
    </location>
</feature>
<proteinExistence type="predicted"/>
<accession>A0A6P8Z3V5</accession>
<dbReference type="GeneID" id="117647217"/>
<dbReference type="KEGG" id="tpal:117647217"/>
<sequence length="111" mass="12339">MQENAFTCCHCKRTSILTSKASHTAVLVKCPHCNRKSRTKDVPCHFFFVGITLTLVSIGISVAILLLTHFAFVIVSVGLFCVGLRYLIVAIRMSCVPKSDFYIEESRDVLA</sequence>
<gene>
    <name evidence="3 4" type="primary">LOC117647217</name>
</gene>
<reference evidence="3 4" key="1">
    <citation type="submission" date="2025-04" db="UniProtKB">
        <authorList>
            <consortium name="RefSeq"/>
        </authorList>
    </citation>
    <scope>IDENTIFICATION</scope>
    <source>
        <tissue evidence="3 4">Total insect</tissue>
    </source>
</reference>
<keyword evidence="1" id="KW-1133">Transmembrane helix</keyword>
<protein>
    <submittedName>
        <fullName evidence="3 4">Uncharacterized protein LOC117647217</fullName>
    </submittedName>
</protein>
<keyword evidence="2" id="KW-1185">Reference proteome</keyword>
<dbReference type="RefSeq" id="XP_034244749.1">
    <property type="nucleotide sequence ID" value="XM_034388858.1"/>
</dbReference>
<dbReference type="AlphaFoldDB" id="A0A6P8Z3V5"/>
<organism evidence="4">
    <name type="scientific">Thrips palmi</name>
    <name type="common">Melon thrips</name>
    <dbReference type="NCBI Taxonomy" id="161013"/>
    <lineage>
        <taxon>Eukaryota</taxon>
        <taxon>Metazoa</taxon>
        <taxon>Ecdysozoa</taxon>
        <taxon>Arthropoda</taxon>
        <taxon>Hexapoda</taxon>
        <taxon>Insecta</taxon>
        <taxon>Pterygota</taxon>
        <taxon>Neoptera</taxon>
        <taxon>Paraneoptera</taxon>
        <taxon>Thysanoptera</taxon>
        <taxon>Terebrantia</taxon>
        <taxon>Thripoidea</taxon>
        <taxon>Thripidae</taxon>
        <taxon>Thrips</taxon>
    </lineage>
</organism>
<dbReference type="RefSeq" id="XP_034244750.1">
    <property type="nucleotide sequence ID" value="XM_034388859.1"/>
</dbReference>